<reference evidence="1 2" key="1">
    <citation type="journal article" date="2022" name="Microbiol. Resour. Announc.">
        <title>Complete Genome Sequence of Mesorhizobium ciceri Strain R30, a Rhizobium Used as a Commercial Inoculant for Chickpea in Argentina.</title>
        <authorList>
            <person name="Foresto E."/>
            <person name="Revale S."/>
            <person name="Primo E."/>
            <person name="Nievas F."/>
            <person name="Carezzano E."/>
            <person name="Puente M."/>
            <person name="Alzari P."/>
            <person name="Mart M."/>
            <person name="Ben-Assaya M."/>
            <person name="Mornico D."/>
            <person name="Santoro M."/>
            <person name="Mart F."/>
            <person name="Giordano W."/>
            <person name="Bogino P."/>
        </authorList>
    </citation>
    <scope>NUCLEOTIDE SEQUENCE [LARGE SCALE GENOMIC DNA]</scope>
    <source>
        <strain evidence="1 2">R30</strain>
    </source>
</reference>
<name>A0AB38TET0_9HYPH</name>
<evidence type="ECO:0000313" key="1">
    <source>
        <dbReference type="EMBL" id="UTU53219.1"/>
    </source>
</evidence>
<protein>
    <recommendedName>
        <fullName evidence="3">Transposase</fullName>
    </recommendedName>
</protein>
<accession>A0AB38TET0</accession>
<organism evidence="1 2">
    <name type="scientific">Mesorhizobium ciceri</name>
    <dbReference type="NCBI Taxonomy" id="39645"/>
    <lineage>
        <taxon>Bacteria</taxon>
        <taxon>Pseudomonadati</taxon>
        <taxon>Pseudomonadota</taxon>
        <taxon>Alphaproteobacteria</taxon>
        <taxon>Hyphomicrobiales</taxon>
        <taxon>Phyllobacteriaceae</taxon>
        <taxon>Mesorhizobium</taxon>
    </lineage>
</organism>
<evidence type="ECO:0000313" key="2">
    <source>
        <dbReference type="Proteomes" id="UP001060070"/>
    </source>
</evidence>
<keyword evidence="2" id="KW-1185">Reference proteome</keyword>
<dbReference type="EMBL" id="CP088147">
    <property type="protein sequence ID" value="UTU53219.1"/>
    <property type="molecule type" value="Genomic_DNA"/>
</dbReference>
<proteinExistence type="predicted"/>
<evidence type="ECO:0008006" key="3">
    <source>
        <dbReference type="Google" id="ProtNLM"/>
    </source>
</evidence>
<gene>
    <name evidence="1" type="ORF">LRP29_07390</name>
</gene>
<sequence>MMAIIVGQEIDHQLSQPAILASCLHMVRRLRTLFVAAKKVGSAQPPNVASNLLARQTGNIGQLADG</sequence>
<dbReference type="AlphaFoldDB" id="A0AB38TET0"/>
<dbReference type="Proteomes" id="UP001060070">
    <property type="component" value="Chromosome"/>
</dbReference>